<protein>
    <submittedName>
        <fullName evidence="1">Uncharacterized protein</fullName>
    </submittedName>
</protein>
<sequence>MSHNYDPASKVMLCCKPHKVFNAQGRFQRIEKLLAKIMFTMPPSNNLDNPTKMLQKTPLAHSVMNQTTVTLFEGDLSDLLQSEDKGAMVSKGKKKWWSLQNESCCQFQAGEKPGVADES</sequence>
<dbReference type="Proteomes" id="UP000053647">
    <property type="component" value="Unassembled WGS sequence"/>
</dbReference>
<name>A0A0C9TYB5_PAXIN</name>
<accession>A0A0C9TYB5</accession>
<dbReference type="OrthoDB" id="2708954at2759"/>
<proteinExistence type="predicted"/>
<evidence type="ECO:0000313" key="2">
    <source>
        <dbReference type="Proteomes" id="UP000053647"/>
    </source>
</evidence>
<dbReference type="AlphaFoldDB" id="A0A0C9TYB5"/>
<dbReference type="EMBL" id="KN819337">
    <property type="protein sequence ID" value="KIJ15293.1"/>
    <property type="molecule type" value="Genomic_DNA"/>
</dbReference>
<reference evidence="2" key="2">
    <citation type="submission" date="2015-01" db="EMBL/GenBank/DDBJ databases">
        <title>Evolutionary Origins and Diversification of the Mycorrhizal Mutualists.</title>
        <authorList>
            <consortium name="DOE Joint Genome Institute"/>
            <consortium name="Mycorrhizal Genomics Consortium"/>
            <person name="Kohler A."/>
            <person name="Kuo A."/>
            <person name="Nagy L.G."/>
            <person name="Floudas D."/>
            <person name="Copeland A."/>
            <person name="Barry K.W."/>
            <person name="Cichocki N."/>
            <person name="Veneault-Fourrey C."/>
            <person name="LaButti K."/>
            <person name="Lindquist E.A."/>
            <person name="Lipzen A."/>
            <person name="Lundell T."/>
            <person name="Morin E."/>
            <person name="Murat C."/>
            <person name="Riley R."/>
            <person name="Ohm R."/>
            <person name="Sun H."/>
            <person name="Tunlid A."/>
            <person name="Henrissat B."/>
            <person name="Grigoriev I.V."/>
            <person name="Hibbett D.S."/>
            <person name="Martin F."/>
        </authorList>
    </citation>
    <scope>NUCLEOTIDE SEQUENCE [LARGE SCALE GENOMIC DNA]</scope>
    <source>
        <strain evidence="2">ATCC 200175</strain>
    </source>
</reference>
<evidence type="ECO:0000313" key="1">
    <source>
        <dbReference type="EMBL" id="KIJ15293.1"/>
    </source>
</evidence>
<gene>
    <name evidence="1" type="ORF">PAXINDRAFT_155654</name>
</gene>
<organism evidence="1 2">
    <name type="scientific">Paxillus involutus ATCC 200175</name>
    <dbReference type="NCBI Taxonomy" id="664439"/>
    <lineage>
        <taxon>Eukaryota</taxon>
        <taxon>Fungi</taxon>
        <taxon>Dikarya</taxon>
        <taxon>Basidiomycota</taxon>
        <taxon>Agaricomycotina</taxon>
        <taxon>Agaricomycetes</taxon>
        <taxon>Agaricomycetidae</taxon>
        <taxon>Boletales</taxon>
        <taxon>Paxilineae</taxon>
        <taxon>Paxillaceae</taxon>
        <taxon>Paxillus</taxon>
    </lineage>
</organism>
<dbReference type="HOGENOM" id="CLU_2062212_0_0_1"/>
<keyword evidence="2" id="KW-1185">Reference proteome</keyword>
<reference evidence="1 2" key="1">
    <citation type="submission" date="2014-06" db="EMBL/GenBank/DDBJ databases">
        <authorList>
            <consortium name="DOE Joint Genome Institute"/>
            <person name="Kuo A."/>
            <person name="Kohler A."/>
            <person name="Nagy L.G."/>
            <person name="Floudas D."/>
            <person name="Copeland A."/>
            <person name="Barry K.W."/>
            <person name="Cichocki N."/>
            <person name="Veneault-Fourrey C."/>
            <person name="LaButti K."/>
            <person name="Lindquist E.A."/>
            <person name="Lipzen A."/>
            <person name="Lundell T."/>
            <person name="Morin E."/>
            <person name="Murat C."/>
            <person name="Sun H."/>
            <person name="Tunlid A."/>
            <person name="Henrissat B."/>
            <person name="Grigoriev I.V."/>
            <person name="Hibbett D.S."/>
            <person name="Martin F."/>
            <person name="Nordberg H.P."/>
            <person name="Cantor M.N."/>
            <person name="Hua S.X."/>
        </authorList>
    </citation>
    <scope>NUCLEOTIDE SEQUENCE [LARGE SCALE GENOMIC DNA]</scope>
    <source>
        <strain evidence="1 2">ATCC 200175</strain>
    </source>
</reference>